<name>A0A8J2JEY3_9HEXA</name>
<keyword evidence="3" id="KW-1185">Reference proteome</keyword>
<gene>
    <name evidence="2" type="ORF">AFUS01_LOCUS2373</name>
</gene>
<keyword evidence="1" id="KW-0472">Membrane</keyword>
<dbReference type="Proteomes" id="UP000708208">
    <property type="component" value="Unassembled WGS sequence"/>
</dbReference>
<keyword evidence="1" id="KW-1133">Transmembrane helix</keyword>
<keyword evidence="1" id="KW-0812">Transmembrane</keyword>
<dbReference type="AlphaFoldDB" id="A0A8J2JEY3"/>
<evidence type="ECO:0000256" key="1">
    <source>
        <dbReference type="SAM" id="Phobius"/>
    </source>
</evidence>
<accession>A0A8J2JEY3</accession>
<evidence type="ECO:0000313" key="2">
    <source>
        <dbReference type="EMBL" id="CAG7675531.1"/>
    </source>
</evidence>
<evidence type="ECO:0000313" key="3">
    <source>
        <dbReference type="Proteomes" id="UP000708208"/>
    </source>
</evidence>
<sequence length="96" mass="10420">MSDKSGLCKLNIFLGITVTIFVGIPFCVHILKTHLQQSYEDDSTKSANIKCISPTQISVSNTTKITGAKCPELCGLMMASLLKTGSGAIRMEIRRN</sequence>
<feature type="transmembrane region" description="Helical" evidence="1">
    <location>
        <begin position="12"/>
        <end position="31"/>
    </location>
</feature>
<reference evidence="2" key="1">
    <citation type="submission" date="2021-06" db="EMBL/GenBank/DDBJ databases">
        <authorList>
            <person name="Hodson N. C."/>
            <person name="Mongue J. A."/>
            <person name="Jaron S. K."/>
        </authorList>
    </citation>
    <scope>NUCLEOTIDE SEQUENCE</scope>
</reference>
<protein>
    <submittedName>
        <fullName evidence="2">Uncharacterized protein</fullName>
    </submittedName>
</protein>
<organism evidence="2 3">
    <name type="scientific">Allacma fusca</name>
    <dbReference type="NCBI Taxonomy" id="39272"/>
    <lineage>
        <taxon>Eukaryota</taxon>
        <taxon>Metazoa</taxon>
        <taxon>Ecdysozoa</taxon>
        <taxon>Arthropoda</taxon>
        <taxon>Hexapoda</taxon>
        <taxon>Collembola</taxon>
        <taxon>Symphypleona</taxon>
        <taxon>Sminthuridae</taxon>
        <taxon>Allacma</taxon>
    </lineage>
</organism>
<dbReference type="EMBL" id="CAJVCH010013513">
    <property type="protein sequence ID" value="CAG7675531.1"/>
    <property type="molecule type" value="Genomic_DNA"/>
</dbReference>
<comment type="caution">
    <text evidence="2">The sequence shown here is derived from an EMBL/GenBank/DDBJ whole genome shotgun (WGS) entry which is preliminary data.</text>
</comment>
<proteinExistence type="predicted"/>